<evidence type="ECO:0000313" key="4">
    <source>
        <dbReference type="EMBL" id="KAK9907584.1"/>
    </source>
</evidence>
<sequence>MDYPASAAAAAASIPTLQLGQTVENRVALGHADLYRFSGPATADYFIKLTPFATGSDPDLYCIPYPGVFVDYGPPSPTNAAWGSAQPLGADYVYISTNDSAYQNAVDANGVAEFVCAVYGAADQGSLYSLIANADASSAELDASEQAALKSIYTKCCTNLNVTNTGTSTCHYWEAVNTQTGQSPYTDFCNYGLSICNDAGHLVRLDFTQFGLFCDFPLQEMWAFKQLTEISFQSNSITGDITQIGGKMVYFAANLTTLDLSDNLLSGDFSGQLPDSGLPLHIGNISDVSRRPLCWLTDGALQFLNIQINDITGEIPSCLFQKGSSLKALLANQNGLIGTIPQIPQSSQLESLAFSRNNLQGAIPASLSNAIYLTAFAAQDNGLSGTIPDSLGSLPLLASLRLSNNTLTGSLPATLAGVTSLSELDVSLNRLSQLPDIWLSSSPGLSSSPMTYAAINGNWFSGPFPAAFSTAPNLTIFYMDANAFRGPFPNPSSGQAFFPSLRVFNATENQLTGPLPEAFGQIDFFQAVNATSLLGATIRYFGVADNQLTGTLPAYLSESSLSQTFSIELQGNNFSCPIPPDMAYLNLTCQNKTAPAQVLPSGLDPVVSAPGPSSLQAGNATLESSNNKDPSMSTSSSGLSGGAKAGIAIGVVVGVVAVASALACGLSKRSNRKVGGWQKEPLDQEYAYPNGRSNNIELQQGRSYFQ</sequence>
<evidence type="ECO:0000256" key="3">
    <source>
        <dbReference type="SAM" id="Phobius"/>
    </source>
</evidence>
<dbReference type="Gene3D" id="3.80.10.10">
    <property type="entry name" value="Ribonuclease Inhibitor"/>
    <property type="match status" value="3"/>
</dbReference>
<comment type="subcellular location">
    <subcellularLocation>
        <location evidence="1">Cytoplasm</location>
        <location evidence="1">Cytoskeleton</location>
        <location evidence="1">Cilium axoneme</location>
    </subcellularLocation>
</comment>
<dbReference type="PANTHER" id="PTHR48010:SF58">
    <property type="entry name" value="RECEPTOR PROTEIN KINASE-LIKE PROTEIN ZAR1"/>
    <property type="match status" value="1"/>
</dbReference>
<dbReference type="Pfam" id="PF00560">
    <property type="entry name" value="LRR_1"/>
    <property type="match status" value="2"/>
</dbReference>
<dbReference type="EMBL" id="JALJOT010000009">
    <property type="protein sequence ID" value="KAK9907584.1"/>
    <property type="molecule type" value="Genomic_DNA"/>
</dbReference>
<feature type="compositionally biased region" description="Polar residues" evidence="2">
    <location>
        <begin position="611"/>
        <end position="634"/>
    </location>
</feature>
<evidence type="ECO:0000256" key="1">
    <source>
        <dbReference type="ARBA" id="ARBA00004430"/>
    </source>
</evidence>
<comment type="caution">
    <text evidence="4">The sequence shown here is derived from an EMBL/GenBank/DDBJ whole genome shotgun (WGS) entry which is preliminary data.</text>
</comment>
<dbReference type="InterPro" id="IPR050994">
    <property type="entry name" value="At_inactive_RLKs"/>
</dbReference>
<reference evidence="4 5" key="1">
    <citation type="journal article" date="2024" name="Nat. Commun.">
        <title>Phylogenomics reveals the evolutionary origins of lichenization in chlorophyte algae.</title>
        <authorList>
            <person name="Puginier C."/>
            <person name="Libourel C."/>
            <person name="Otte J."/>
            <person name="Skaloud P."/>
            <person name="Haon M."/>
            <person name="Grisel S."/>
            <person name="Petersen M."/>
            <person name="Berrin J.G."/>
            <person name="Delaux P.M."/>
            <person name="Dal Grande F."/>
            <person name="Keller J."/>
        </authorList>
    </citation>
    <scope>NUCLEOTIDE SEQUENCE [LARGE SCALE GENOMIC DNA]</scope>
    <source>
        <strain evidence="4 5">SAG 216-7</strain>
    </source>
</reference>
<name>A0ABR2YLG0_9CHLO</name>
<keyword evidence="3" id="KW-1133">Transmembrane helix</keyword>
<dbReference type="PANTHER" id="PTHR48010">
    <property type="entry name" value="OS05G0588300 PROTEIN"/>
    <property type="match status" value="1"/>
</dbReference>
<dbReference type="SUPFAM" id="SSF52058">
    <property type="entry name" value="L domain-like"/>
    <property type="match status" value="1"/>
</dbReference>
<feature type="region of interest" description="Disordered" evidence="2">
    <location>
        <begin position="685"/>
        <end position="706"/>
    </location>
</feature>
<evidence type="ECO:0008006" key="6">
    <source>
        <dbReference type="Google" id="ProtNLM"/>
    </source>
</evidence>
<dbReference type="InterPro" id="IPR032675">
    <property type="entry name" value="LRR_dom_sf"/>
</dbReference>
<accession>A0ABR2YLG0</accession>
<evidence type="ECO:0000313" key="5">
    <source>
        <dbReference type="Proteomes" id="UP001491310"/>
    </source>
</evidence>
<dbReference type="InterPro" id="IPR001611">
    <property type="entry name" value="Leu-rich_rpt"/>
</dbReference>
<feature type="compositionally biased region" description="Polar residues" evidence="2">
    <location>
        <begin position="691"/>
        <end position="706"/>
    </location>
</feature>
<dbReference type="Proteomes" id="UP001491310">
    <property type="component" value="Unassembled WGS sequence"/>
</dbReference>
<keyword evidence="5" id="KW-1185">Reference proteome</keyword>
<protein>
    <recommendedName>
        <fullName evidence="6">L domain-like protein</fullName>
    </recommendedName>
</protein>
<keyword evidence="3" id="KW-0472">Membrane</keyword>
<evidence type="ECO:0000256" key="2">
    <source>
        <dbReference type="SAM" id="MobiDB-lite"/>
    </source>
</evidence>
<keyword evidence="3" id="KW-0812">Transmembrane</keyword>
<organism evidence="4 5">
    <name type="scientific">Coccomyxa subellipsoidea</name>
    <dbReference type="NCBI Taxonomy" id="248742"/>
    <lineage>
        <taxon>Eukaryota</taxon>
        <taxon>Viridiplantae</taxon>
        <taxon>Chlorophyta</taxon>
        <taxon>core chlorophytes</taxon>
        <taxon>Trebouxiophyceae</taxon>
        <taxon>Trebouxiophyceae incertae sedis</taxon>
        <taxon>Coccomyxaceae</taxon>
        <taxon>Coccomyxa</taxon>
    </lineage>
</organism>
<gene>
    <name evidence="4" type="ORF">WJX75_006473</name>
</gene>
<proteinExistence type="predicted"/>
<feature type="transmembrane region" description="Helical" evidence="3">
    <location>
        <begin position="645"/>
        <end position="666"/>
    </location>
</feature>
<feature type="region of interest" description="Disordered" evidence="2">
    <location>
        <begin position="603"/>
        <end position="637"/>
    </location>
</feature>